<dbReference type="GO" id="GO:0016740">
    <property type="term" value="F:transferase activity"/>
    <property type="evidence" value="ECO:0007669"/>
    <property type="project" value="UniProtKB-KW"/>
</dbReference>
<proteinExistence type="predicted"/>
<evidence type="ECO:0000313" key="2">
    <source>
        <dbReference type="EMBL" id="VVA19063.1"/>
    </source>
</evidence>
<protein>
    <submittedName>
        <fullName evidence="2">PREDICTED: histone acetyltransferase</fullName>
    </submittedName>
</protein>
<dbReference type="InParanoid" id="A0A5E4ETQ8"/>
<dbReference type="Proteomes" id="UP000327085">
    <property type="component" value="Chromosome 3"/>
</dbReference>
<dbReference type="Proteomes" id="UP001054821">
    <property type="component" value="Chromosome 3"/>
</dbReference>
<reference evidence="2" key="1">
    <citation type="submission" date="2019-07" db="EMBL/GenBank/DDBJ databases">
        <authorList>
            <person name="Alioto T."/>
            <person name="Alioto T."/>
            <person name="Gomez Garrido J."/>
        </authorList>
    </citation>
    <scope>NUCLEOTIDE SEQUENCE</scope>
</reference>
<keyword evidence="4" id="KW-1185">Reference proteome</keyword>
<accession>A0A5E4ETQ8</accession>
<gene>
    <name evidence="2" type="ORF">ALMOND_2B013113</name>
    <name evidence="1" type="ORF">L3X38_019882</name>
</gene>
<organism evidence="2 3">
    <name type="scientific">Prunus dulcis</name>
    <name type="common">Almond</name>
    <name type="synonym">Amygdalus dulcis</name>
    <dbReference type="NCBI Taxonomy" id="3755"/>
    <lineage>
        <taxon>Eukaryota</taxon>
        <taxon>Viridiplantae</taxon>
        <taxon>Streptophyta</taxon>
        <taxon>Embryophyta</taxon>
        <taxon>Tracheophyta</taxon>
        <taxon>Spermatophyta</taxon>
        <taxon>Magnoliopsida</taxon>
        <taxon>eudicotyledons</taxon>
        <taxon>Gunneridae</taxon>
        <taxon>Pentapetalae</taxon>
        <taxon>rosids</taxon>
        <taxon>fabids</taxon>
        <taxon>Rosales</taxon>
        <taxon>Rosaceae</taxon>
        <taxon>Amygdaloideae</taxon>
        <taxon>Amygdaleae</taxon>
        <taxon>Prunus</taxon>
    </lineage>
</organism>
<dbReference type="EMBL" id="JAJFAZ020000003">
    <property type="protein sequence ID" value="KAI5340608.1"/>
    <property type="molecule type" value="Genomic_DNA"/>
</dbReference>
<evidence type="ECO:0000313" key="4">
    <source>
        <dbReference type="Proteomes" id="UP001054821"/>
    </source>
</evidence>
<dbReference type="AlphaFoldDB" id="A0A5E4ETQ8"/>
<dbReference type="Gramene" id="VVA19063">
    <property type="protein sequence ID" value="VVA19063"/>
    <property type="gene ID" value="Prudul26B013113"/>
</dbReference>
<name>A0A5E4ETQ8_PRUDU</name>
<sequence>MDVQRYNSDQTFCHISNYPVLNSSPFLLGGDGLRCQSIKCQLGYLSDWRKGPRVSSVRNLVRKKISDIFFLSTNYVLGELASDFVGVLENQLFMEATSEEEYVNEETLSHRLQILLQHKLYDANSNEKVGLPLCTPMPTSGLPHGFCDSGAAETPSNCLSGTSKYDSIGHNAFIANNADHVNLIKGSPFNGYKQGYANRFIASNELDMSFSSGLMQVASEIFLPLEDASASITAYSNANEFSVIGGFDDGRFAPQGNLNYSSDISFDCHVQQQHLDHGMLLPALCLTSSSL</sequence>
<keyword evidence="2" id="KW-0808">Transferase</keyword>
<reference evidence="3" key="2">
    <citation type="journal article" date="2020" name="Plant J.">
        <title>Transposons played a major role in the diversification between the closely related almond and peach genomes: results from the almond genome sequence.</title>
        <authorList>
            <person name="Alioto T."/>
            <person name="Alexiou K.G."/>
            <person name="Bardil A."/>
            <person name="Barteri F."/>
            <person name="Castanera R."/>
            <person name="Cruz F."/>
            <person name="Dhingra A."/>
            <person name="Duval H."/>
            <person name="Fernandez I Marti A."/>
            <person name="Frias L."/>
            <person name="Galan B."/>
            <person name="Garcia J.L."/>
            <person name="Howad W."/>
            <person name="Gomez-Garrido J."/>
            <person name="Gut M."/>
            <person name="Julca I."/>
            <person name="Morata J."/>
            <person name="Puigdomenech P."/>
            <person name="Ribeca P."/>
            <person name="Rubio Cabetas M.J."/>
            <person name="Vlasova A."/>
            <person name="Wirthensohn M."/>
            <person name="Garcia-Mas J."/>
            <person name="Gabaldon T."/>
            <person name="Casacuberta J.M."/>
            <person name="Arus P."/>
        </authorList>
    </citation>
    <scope>NUCLEOTIDE SEQUENCE [LARGE SCALE GENOMIC DNA]</scope>
    <source>
        <strain evidence="3">cv. Texas</strain>
    </source>
</reference>
<evidence type="ECO:0000313" key="3">
    <source>
        <dbReference type="Proteomes" id="UP000327085"/>
    </source>
</evidence>
<reference evidence="1 4" key="3">
    <citation type="journal article" date="2022" name="G3 (Bethesda)">
        <title>Whole-genome sequence and methylome profiling of the almond [Prunus dulcis (Mill.) D.A. Webb] cultivar 'Nonpareil'.</title>
        <authorList>
            <person name="D'Amico-Willman K.M."/>
            <person name="Ouma W.Z."/>
            <person name="Meulia T."/>
            <person name="Sideli G.M."/>
            <person name="Gradziel T.M."/>
            <person name="Fresnedo-Ramirez J."/>
        </authorList>
    </citation>
    <scope>NUCLEOTIDE SEQUENCE [LARGE SCALE GENOMIC DNA]</scope>
    <source>
        <strain evidence="1">Clone GOH B32 T37-40</strain>
    </source>
</reference>
<evidence type="ECO:0000313" key="1">
    <source>
        <dbReference type="EMBL" id="KAI5340608.1"/>
    </source>
</evidence>
<dbReference type="EMBL" id="CABIKO010000034">
    <property type="protein sequence ID" value="VVA19063.1"/>
    <property type="molecule type" value="Genomic_DNA"/>
</dbReference>